<reference evidence="2" key="1">
    <citation type="journal article" date="2020" name="Nat. Commun.">
        <title>Large-scale genome sequencing of mycorrhizal fungi provides insights into the early evolution of symbiotic traits.</title>
        <authorList>
            <person name="Miyauchi S."/>
            <person name="Kiss E."/>
            <person name="Kuo A."/>
            <person name="Drula E."/>
            <person name="Kohler A."/>
            <person name="Sanchez-Garcia M."/>
            <person name="Morin E."/>
            <person name="Andreopoulos B."/>
            <person name="Barry K.W."/>
            <person name="Bonito G."/>
            <person name="Buee M."/>
            <person name="Carver A."/>
            <person name="Chen C."/>
            <person name="Cichocki N."/>
            <person name="Clum A."/>
            <person name="Culley D."/>
            <person name="Crous P.W."/>
            <person name="Fauchery L."/>
            <person name="Girlanda M."/>
            <person name="Hayes R.D."/>
            <person name="Keri Z."/>
            <person name="LaButti K."/>
            <person name="Lipzen A."/>
            <person name="Lombard V."/>
            <person name="Magnuson J."/>
            <person name="Maillard F."/>
            <person name="Murat C."/>
            <person name="Nolan M."/>
            <person name="Ohm R.A."/>
            <person name="Pangilinan J."/>
            <person name="Pereira M.F."/>
            <person name="Perotto S."/>
            <person name="Peter M."/>
            <person name="Pfister S."/>
            <person name="Riley R."/>
            <person name="Sitrit Y."/>
            <person name="Stielow J.B."/>
            <person name="Szollosi G."/>
            <person name="Zifcakova L."/>
            <person name="Stursova M."/>
            <person name="Spatafora J.W."/>
            <person name="Tedersoo L."/>
            <person name="Vaario L.M."/>
            <person name="Yamada A."/>
            <person name="Yan M."/>
            <person name="Wang P."/>
            <person name="Xu J."/>
            <person name="Bruns T."/>
            <person name="Baldrian P."/>
            <person name="Vilgalys R."/>
            <person name="Dunand C."/>
            <person name="Henrissat B."/>
            <person name="Grigoriev I.V."/>
            <person name="Hibbett D."/>
            <person name="Nagy L.G."/>
            <person name="Martin F.M."/>
        </authorList>
    </citation>
    <scope>NUCLEOTIDE SEQUENCE</scope>
    <source>
        <strain evidence="2">UP504</strain>
    </source>
</reference>
<accession>A0A9P6AF36</accession>
<evidence type="ECO:0000256" key="1">
    <source>
        <dbReference type="SAM" id="MobiDB-lite"/>
    </source>
</evidence>
<keyword evidence="3" id="KW-1185">Reference proteome</keyword>
<evidence type="ECO:0000313" key="3">
    <source>
        <dbReference type="Proteomes" id="UP000886523"/>
    </source>
</evidence>
<name>A0A9P6AF36_9AGAM</name>
<protein>
    <submittedName>
        <fullName evidence="2">Uncharacterized protein</fullName>
    </submittedName>
</protein>
<organism evidence="2 3">
    <name type="scientific">Hydnum rufescens UP504</name>
    <dbReference type="NCBI Taxonomy" id="1448309"/>
    <lineage>
        <taxon>Eukaryota</taxon>
        <taxon>Fungi</taxon>
        <taxon>Dikarya</taxon>
        <taxon>Basidiomycota</taxon>
        <taxon>Agaricomycotina</taxon>
        <taxon>Agaricomycetes</taxon>
        <taxon>Cantharellales</taxon>
        <taxon>Hydnaceae</taxon>
        <taxon>Hydnum</taxon>
    </lineage>
</organism>
<proteinExistence type="predicted"/>
<feature type="region of interest" description="Disordered" evidence="1">
    <location>
        <begin position="146"/>
        <end position="166"/>
    </location>
</feature>
<gene>
    <name evidence="2" type="ORF">BS47DRAFT_1368705</name>
</gene>
<evidence type="ECO:0000313" key="2">
    <source>
        <dbReference type="EMBL" id="KAF9504559.1"/>
    </source>
</evidence>
<dbReference type="Proteomes" id="UP000886523">
    <property type="component" value="Unassembled WGS sequence"/>
</dbReference>
<sequence length="166" mass="18012">MPAELELAHWTMSLKLLSYGCDGAHGGCRTAAGWVDGAGASSFERQSLHGHWDGGVVVVVGVEGNRVLGDMGDKNEGKWEDMVSCKPPVAAGETYHELDEKLSGVVVAGVTNQVMPSEDVVRDVLGVIEGDIQVKEAGWEQDIQIESDAQGQQAKEHERWVDSRWR</sequence>
<feature type="compositionally biased region" description="Basic and acidic residues" evidence="1">
    <location>
        <begin position="154"/>
        <end position="166"/>
    </location>
</feature>
<comment type="caution">
    <text evidence="2">The sequence shown here is derived from an EMBL/GenBank/DDBJ whole genome shotgun (WGS) entry which is preliminary data.</text>
</comment>
<dbReference type="AlphaFoldDB" id="A0A9P6AF36"/>
<dbReference type="EMBL" id="MU129214">
    <property type="protein sequence ID" value="KAF9504559.1"/>
    <property type="molecule type" value="Genomic_DNA"/>
</dbReference>